<dbReference type="AlphaFoldDB" id="A0AAW2GJR4"/>
<keyword evidence="3" id="KW-1185">Reference proteome</keyword>
<evidence type="ECO:0000256" key="1">
    <source>
        <dbReference type="SAM" id="MobiDB-lite"/>
    </source>
</evidence>
<accession>A0AAW2GJR4</accession>
<proteinExistence type="predicted"/>
<evidence type="ECO:0000313" key="3">
    <source>
        <dbReference type="Proteomes" id="UP001430953"/>
    </source>
</evidence>
<protein>
    <submittedName>
        <fullName evidence="2">Uncharacterized protein</fullName>
    </submittedName>
</protein>
<evidence type="ECO:0000313" key="2">
    <source>
        <dbReference type="EMBL" id="KAL0127339.1"/>
    </source>
</evidence>
<name>A0AAW2GJR4_9HYME</name>
<sequence>MLRVRSRYHLHHFSLSRSLSFCLSVKDLVRIREASRLRIAVAKSAIAGGATYLPRIRRKGRRGEGVRKGGKRGVTGNEDDREEVAAGRGVEC</sequence>
<organism evidence="2 3">
    <name type="scientific">Cardiocondyla obscurior</name>
    <dbReference type="NCBI Taxonomy" id="286306"/>
    <lineage>
        <taxon>Eukaryota</taxon>
        <taxon>Metazoa</taxon>
        <taxon>Ecdysozoa</taxon>
        <taxon>Arthropoda</taxon>
        <taxon>Hexapoda</taxon>
        <taxon>Insecta</taxon>
        <taxon>Pterygota</taxon>
        <taxon>Neoptera</taxon>
        <taxon>Endopterygota</taxon>
        <taxon>Hymenoptera</taxon>
        <taxon>Apocrita</taxon>
        <taxon>Aculeata</taxon>
        <taxon>Formicoidea</taxon>
        <taxon>Formicidae</taxon>
        <taxon>Myrmicinae</taxon>
        <taxon>Cardiocondyla</taxon>
    </lineage>
</organism>
<feature type="region of interest" description="Disordered" evidence="1">
    <location>
        <begin position="60"/>
        <end position="92"/>
    </location>
</feature>
<gene>
    <name evidence="2" type="ORF">PUN28_005557</name>
</gene>
<dbReference type="Proteomes" id="UP001430953">
    <property type="component" value="Unassembled WGS sequence"/>
</dbReference>
<comment type="caution">
    <text evidence="2">The sequence shown here is derived from an EMBL/GenBank/DDBJ whole genome shotgun (WGS) entry which is preliminary data.</text>
</comment>
<dbReference type="EMBL" id="JADYXP020000004">
    <property type="protein sequence ID" value="KAL0127339.1"/>
    <property type="molecule type" value="Genomic_DNA"/>
</dbReference>
<reference evidence="2 3" key="1">
    <citation type="submission" date="2023-03" db="EMBL/GenBank/DDBJ databases">
        <title>High recombination rates correlate with genetic variation in Cardiocondyla obscurior ants.</title>
        <authorList>
            <person name="Errbii M."/>
        </authorList>
    </citation>
    <scope>NUCLEOTIDE SEQUENCE [LARGE SCALE GENOMIC DNA]</scope>
    <source>
        <strain evidence="2">Alpha-2009</strain>
        <tissue evidence="2">Whole body</tissue>
    </source>
</reference>